<keyword evidence="3 6" id="KW-0863">Zinc-finger</keyword>
<keyword evidence="1" id="KW-0399">Innate immunity</keyword>
<keyword evidence="5" id="KW-0391">Immunity</keyword>
<evidence type="ECO:0000256" key="7">
    <source>
        <dbReference type="SAM" id="Coils"/>
    </source>
</evidence>
<evidence type="ECO:0000259" key="8">
    <source>
        <dbReference type="PROSITE" id="PS50089"/>
    </source>
</evidence>
<evidence type="ECO:0000256" key="6">
    <source>
        <dbReference type="PROSITE-ProRule" id="PRU00175"/>
    </source>
</evidence>
<keyword evidence="11" id="KW-1185">Reference proteome</keyword>
<dbReference type="PROSITE" id="PS50188">
    <property type="entry name" value="B302_SPRY"/>
    <property type="match status" value="1"/>
</dbReference>
<dbReference type="Proteomes" id="UP000694388">
    <property type="component" value="Unplaced"/>
</dbReference>
<dbReference type="PRINTS" id="PR01407">
    <property type="entry name" value="BUTYPHLNCDUF"/>
</dbReference>
<dbReference type="PROSITE" id="PS50089">
    <property type="entry name" value="ZF_RING_2"/>
    <property type="match status" value="1"/>
</dbReference>
<evidence type="ECO:0000313" key="11">
    <source>
        <dbReference type="Proteomes" id="UP000694388"/>
    </source>
</evidence>
<organism evidence="10 11">
    <name type="scientific">Eptatretus burgeri</name>
    <name type="common">Inshore hagfish</name>
    <dbReference type="NCBI Taxonomy" id="7764"/>
    <lineage>
        <taxon>Eukaryota</taxon>
        <taxon>Metazoa</taxon>
        <taxon>Chordata</taxon>
        <taxon>Craniata</taxon>
        <taxon>Vertebrata</taxon>
        <taxon>Cyclostomata</taxon>
        <taxon>Myxini</taxon>
        <taxon>Myxiniformes</taxon>
        <taxon>Myxinidae</taxon>
        <taxon>Eptatretinae</taxon>
        <taxon>Eptatretus</taxon>
    </lineage>
</organism>
<dbReference type="GeneTree" id="ENSGT01030000234583"/>
<dbReference type="InterPro" id="IPR051051">
    <property type="entry name" value="E3_ubiq-ligase_TRIM/RNF"/>
</dbReference>
<dbReference type="SMART" id="SM00184">
    <property type="entry name" value="RING"/>
    <property type="match status" value="1"/>
</dbReference>
<dbReference type="InterPro" id="IPR001841">
    <property type="entry name" value="Znf_RING"/>
</dbReference>
<proteinExistence type="predicted"/>
<evidence type="ECO:0000256" key="2">
    <source>
        <dbReference type="ARBA" id="ARBA00022723"/>
    </source>
</evidence>
<dbReference type="Gene3D" id="2.60.120.920">
    <property type="match status" value="1"/>
</dbReference>
<dbReference type="AlphaFoldDB" id="A0A8C4NIY4"/>
<keyword evidence="7" id="KW-0175">Coiled coil</keyword>
<sequence length="430" mass="48608">SDLLGHSLDELTCTVCLELFEEPVALSCGHSFCHVCIEKYWKSREEATSCICPNCREVFPQKPKLKKNVILANLREQMKFIKREVELRIQVQEAEPCGLTCKKGVNSGDVEHHCEVCNKKAAKRCVPCEILYSPIICGLTISRHSALYSSFHIFSESLFLTFASDEMMILSQDSGSGINNRLEGKRRDLYRFVDEAVDLMKSQVNKTIEEKLSLLEQQKEKVQKQIEFLCKAESALQRAIQELESCLAVSADGQTLNLDPNSASPWILISQDLKMATRTKTEQPHPEHPDRFTSCNQVLSSESFSSGRHYWEVDVSSSRFCRIGICLNSIRRKGEGKECRIGRNTESWCLEKDNNKYTAMHNNRTTTLSVRGDPDRFGFFLDCDAGELTCFGDSRVLHVFRGDFTDPVKPALGIVVVDLFVGDSVQFCSL</sequence>
<keyword evidence="4" id="KW-0862">Zinc</keyword>
<keyword evidence="2" id="KW-0479">Metal-binding</keyword>
<dbReference type="InterPro" id="IPR003877">
    <property type="entry name" value="SPRY_dom"/>
</dbReference>
<feature type="coiled-coil region" evidence="7">
    <location>
        <begin position="201"/>
        <end position="232"/>
    </location>
</feature>
<name>A0A8C4NIY4_EPTBU</name>
<dbReference type="SMART" id="SM00449">
    <property type="entry name" value="SPRY"/>
    <property type="match status" value="1"/>
</dbReference>
<dbReference type="OMA" id="FCERCTI"/>
<dbReference type="InterPro" id="IPR017907">
    <property type="entry name" value="Znf_RING_CS"/>
</dbReference>
<dbReference type="InterPro" id="IPR043136">
    <property type="entry name" value="B30.2/SPRY_sf"/>
</dbReference>
<protein>
    <submittedName>
        <fullName evidence="10">Uncharacterized protein</fullName>
    </submittedName>
</protein>
<dbReference type="GO" id="GO:0005737">
    <property type="term" value="C:cytoplasm"/>
    <property type="evidence" value="ECO:0007669"/>
    <property type="project" value="UniProtKB-ARBA"/>
</dbReference>
<dbReference type="Ensembl" id="ENSEBUT00000007081.1">
    <property type="protein sequence ID" value="ENSEBUP00000006622.1"/>
    <property type="gene ID" value="ENSEBUG00000004372.1"/>
</dbReference>
<evidence type="ECO:0000259" key="9">
    <source>
        <dbReference type="PROSITE" id="PS50188"/>
    </source>
</evidence>
<dbReference type="InterPro" id="IPR003879">
    <property type="entry name" value="Butyrophylin_SPRY"/>
</dbReference>
<dbReference type="PROSITE" id="PS00518">
    <property type="entry name" value="ZF_RING_1"/>
    <property type="match status" value="1"/>
</dbReference>
<dbReference type="Pfam" id="PF00622">
    <property type="entry name" value="SPRY"/>
    <property type="match status" value="1"/>
</dbReference>
<evidence type="ECO:0000256" key="4">
    <source>
        <dbReference type="ARBA" id="ARBA00022833"/>
    </source>
</evidence>
<reference evidence="10" key="2">
    <citation type="submission" date="2025-09" db="UniProtKB">
        <authorList>
            <consortium name="Ensembl"/>
        </authorList>
    </citation>
    <scope>IDENTIFICATION</scope>
</reference>
<dbReference type="SMART" id="SM00589">
    <property type="entry name" value="PRY"/>
    <property type="match status" value="1"/>
</dbReference>
<dbReference type="Gene3D" id="3.30.40.10">
    <property type="entry name" value="Zinc/RING finger domain, C3HC4 (zinc finger)"/>
    <property type="match status" value="1"/>
</dbReference>
<dbReference type="GO" id="GO:0008270">
    <property type="term" value="F:zinc ion binding"/>
    <property type="evidence" value="ECO:0007669"/>
    <property type="project" value="UniProtKB-KW"/>
</dbReference>
<dbReference type="InterPro" id="IPR013320">
    <property type="entry name" value="ConA-like_dom_sf"/>
</dbReference>
<dbReference type="InterPro" id="IPR001870">
    <property type="entry name" value="B30.2/SPRY"/>
</dbReference>
<accession>A0A8C4NIY4</accession>
<evidence type="ECO:0000256" key="5">
    <source>
        <dbReference type="ARBA" id="ARBA00022859"/>
    </source>
</evidence>
<feature type="domain" description="B30.2/SPRY" evidence="9">
    <location>
        <begin position="236"/>
        <end position="430"/>
    </location>
</feature>
<evidence type="ECO:0000256" key="3">
    <source>
        <dbReference type="ARBA" id="ARBA00022771"/>
    </source>
</evidence>
<dbReference type="GO" id="GO:0045087">
    <property type="term" value="P:innate immune response"/>
    <property type="evidence" value="ECO:0007669"/>
    <property type="project" value="UniProtKB-KW"/>
</dbReference>
<evidence type="ECO:0000256" key="1">
    <source>
        <dbReference type="ARBA" id="ARBA00022588"/>
    </source>
</evidence>
<dbReference type="SUPFAM" id="SSF49899">
    <property type="entry name" value="Concanavalin A-like lectins/glucanases"/>
    <property type="match status" value="1"/>
</dbReference>
<dbReference type="Pfam" id="PF13765">
    <property type="entry name" value="PRY"/>
    <property type="match status" value="1"/>
</dbReference>
<reference evidence="10" key="1">
    <citation type="submission" date="2025-08" db="UniProtKB">
        <authorList>
            <consortium name="Ensembl"/>
        </authorList>
    </citation>
    <scope>IDENTIFICATION</scope>
</reference>
<dbReference type="PANTHER" id="PTHR25465">
    <property type="entry name" value="B-BOX DOMAIN CONTAINING"/>
    <property type="match status" value="1"/>
</dbReference>
<evidence type="ECO:0000313" key="10">
    <source>
        <dbReference type="Ensembl" id="ENSEBUP00000006622.1"/>
    </source>
</evidence>
<feature type="domain" description="RING-type" evidence="8">
    <location>
        <begin position="13"/>
        <end position="56"/>
    </location>
</feature>
<dbReference type="InterPro" id="IPR006574">
    <property type="entry name" value="PRY"/>
</dbReference>
<dbReference type="PANTHER" id="PTHR25465:SF77">
    <property type="entry name" value="E3 UBIQUITIN_ISG15 LIGASE TRIM25"/>
    <property type="match status" value="1"/>
</dbReference>
<dbReference type="InterPro" id="IPR013083">
    <property type="entry name" value="Znf_RING/FYVE/PHD"/>
</dbReference>
<dbReference type="Pfam" id="PF15227">
    <property type="entry name" value="zf-C3HC4_4"/>
    <property type="match status" value="1"/>
</dbReference>
<dbReference type="SUPFAM" id="SSF57850">
    <property type="entry name" value="RING/U-box"/>
    <property type="match status" value="1"/>
</dbReference>